<protein>
    <submittedName>
        <fullName evidence="1">Uncharacterized protein</fullName>
    </submittedName>
</protein>
<organism evidence="1 2">
    <name type="scientific">Paenibacillus tyrfis</name>
    <dbReference type="NCBI Taxonomy" id="1501230"/>
    <lineage>
        <taxon>Bacteria</taxon>
        <taxon>Bacillati</taxon>
        <taxon>Bacillota</taxon>
        <taxon>Bacilli</taxon>
        <taxon>Bacillales</taxon>
        <taxon>Paenibacillaceae</taxon>
        <taxon>Paenibacillus</taxon>
    </lineage>
</organism>
<comment type="caution">
    <text evidence="1">The sequence shown here is derived from an EMBL/GenBank/DDBJ whole genome shotgun (WGS) entry which is preliminary data.</text>
</comment>
<name>A0A081NYB4_9BACL</name>
<evidence type="ECO:0000313" key="1">
    <source>
        <dbReference type="EMBL" id="KEQ23437.1"/>
    </source>
</evidence>
<proteinExistence type="predicted"/>
<dbReference type="EMBL" id="JNVM01000022">
    <property type="protein sequence ID" value="KEQ23437.1"/>
    <property type="molecule type" value="Genomic_DNA"/>
</dbReference>
<dbReference type="Proteomes" id="UP000028123">
    <property type="component" value="Unassembled WGS sequence"/>
</dbReference>
<gene>
    <name evidence="1" type="ORF">ET33_16565</name>
</gene>
<reference evidence="1 2" key="1">
    <citation type="submission" date="2014-06" db="EMBL/GenBank/DDBJ databases">
        <title>Draft genome sequence of Paenibacillus sp. MSt1.</title>
        <authorList>
            <person name="Aw Y.K."/>
            <person name="Ong K.S."/>
            <person name="Gan H.M."/>
            <person name="Lee S.M."/>
        </authorList>
    </citation>
    <scope>NUCLEOTIDE SEQUENCE [LARGE SCALE GENOMIC DNA]</scope>
    <source>
        <strain evidence="1 2">MSt1</strain>
    </source>
</reference>
<evidence type="ECO:0000313" key="2">
    <source>
        <dbReference type="Proteomes" id="UP000028123"/>
    </source>
</evidence>
<sequence length="62" mass="6884">MVYAMTHPDGVVHTVCQYPNGLSEKAIADYDGHIIEVDSFDETLIGKIYDPKTNQFVTVPKA</sequence>
<dbReference type="AlphaFoldDB" id="A0A081NYB4"/>
<accession>A0A081NYB4</accession>
<dbReference type="RefSeq" id="WP_036688652.1">
    <property type="nucleotide sequence ID" value="NZ_FYEP01000001.1"/>
</dbReference>
<keyword evidence="2" id="KW-1185">Reference proteome</keyword>